<organism evidence="2 3">
    <name type="scientific">Gordonia jinghuaiqii</name>
    <dbReference type="NCBI Taxonomy" id="2758710"/>
    <lineage>
        <taxon>Bacteria</taxon>
        <taxon>Bacillati</taxon>
        <taxon>Actinomycetota</taxon>
        <taxon>Actinomycetes</taxon>
        <taxon>Mycobacteriales</taxon>
        <taxon>Gordoniaceae</taxon>
        <taxon>Gordonia</taxon>
    </lineage>
</organism>
<sequence>MIGAGPGHAAAPGELRSDAGCEWRTPEERAQRLQTCTFESESLGRKATVQVRASDKKPGQTERGIYFLDGLGSNPDFSTWTLPEAGTTAAYSSGYTLVLPAGGAGEWMTDWKKAPTGKSVAPQWSRFIGKELPAYLKRNFGVDPTKNAIVGVSMSAGPAVILALDHPEVFKVARSYSGYYPTDNPVGWLAIPAIQKERADIENGRTAMWGDPEAPGNAWAHHDVMSRIGEVKETKQKIIVSTGNGIPTNHELREANKVLEKELAADPNAGPALLQKAATALALGVVLESGALVSTGALQATAAQLGLPISFGYRNGGHNWFAWAADASDDARVVERALEAS</sequence>
<dbReference type="Pfam" id="PF00756">
    <property type="entry name" value="Esterase"/>
    <property type="match status" value="1"/>
</dbReference>
<gene>
    <name evidence="2" type="ORF">H1R19_06075</name>
</gene>
<dbReference type="PANTHER" id="PTHR48098:SF1">
    <property type="entry name" value="DIACYLGLYCEROL ACYLTRANSFERASE_MYCOLYLTRANSFERASE AG85A"/>
    <property type="match status" value="1"/>
</dbReference>
<evidence type="ECO:0000313" key="3">
    <source>
        <dbReference type="Proteomes" id="UP000515663"/>
    </source>
</evidence>
<protein>
    <submittedName>
        <fullName evidence="2">Mycolyltransferase</fullName>
    </submittedName>
</protein>
<name>A0A7D7M0W6_9ACTN</name>
<dbReference type="AlphaFoldDB" id="A0A7D7M0W6"/>
<dbReference type="KEGG" id="gji:H1R19_06075"/>
<dbReference type="InterPro" id="IPR000801">
    <property type="entry name" value="Esterase-like"/>
</dbReference>
<evidence type="ECO:0000313" key="2">
    <source>
        <dbReference type="EMBL" id="QMT03754.1"/>
    </source>
</evidence>
<accession>A0A7D7M0W6</accession>
<feature type="compositionally biased region" description="Basic and acidic residues" evidence="1">
    <location>
        <begin position="15"/>
        <end position="26"/>
    </location>
</feature>
<evidence type="ECO:0000256" key="1">
    <source>
        <dbReference type="SAM" id="MobiDB-lite"/>
    </source>
</evidence>
<reference evidence="3" key="1">
    <citation type="submission" date="2020-07" db="EMBL/GenBank/DDBJ databases">
        <title>novel species isolated from the respiratory tract of Marmot.</title>
        <authorList>
            <person name="Zhang G."/>
        </authorList>
    </citation>
    <scope>NUCLEOTIDE SEQUENCE [LARGE SCALE GENOMIC DNA]</scope>
    <source>
        <strain evidence="3">686</strain>
    </source>
</reference>
<dbReference type="Gene3D" id="3.40.50.1820">
    <property type="entry name" value="alpha/beta hydrolase"/>
    <property type="match status" value="1"/>
</dbReference>
<dbReference type="PANTHER" id="PTHR48098">
    <property type="entry name" value="ENTEROCHELIN ESTERASE-RELATED"/>
    <property type="match status" value="1"/>
</dbReference>
<dbReference type="EMBL" id="CP059491">
    <property type="protein sequence ID" value="QMT03754.1"/>
    <property type="molecule type" value="Genomic_DNA"/>
</dbReference>
<keyword evidence="3" id="KW-1185">Reference proteome</keyword>
<proteinExistence type="predicted"/>
<dbReference type="GO" id="GO:0016747">
    <property type="term" value="F:acyltransferase activity, transferring groups other than amino-acyl groups"/>
    <property type="evidence" value="ECO:0007669"/>
    <property type="project" value="TreeGrafter"/>
</dbReference>
<dbReference type="Proteomes" id="UP000515663">
    <property type="component" value="Chromosome"/>
</dbReference>
<dbReference type="InterPro" id="IPR029058">
    <property type="entry name" value="AB_hydrolase_fold"/>
</dbReference>
<keyword evidence="2" id="KW-0808">Transferase</keyword>
<feature type="region of interest" description="Disordered" evidence="1">
    <location>
        <begin position="1"/>
        <end position="26"/>
    </location>
</feature>
<dbReference type="SUPFAM" id="SSF53474">
    <property type="entry name" value="alpha/beta-Hydrolases"/>
    <property type="match status" value="1"/>
</dbReference>
<dbReference type="InterPro" id="IPR050583">
    <property type="entry name" value="Mycobacterial_A85_antigen"/>
</dbReference>